<dbReference type="Proteomes" id="UP001218218">
    <property type="component" value="Unassembled WGS sequence"/>
</dbReference>
<proteinExistence type="predicted"/>
<dbReference type="AlphaFoldDB" id="A0AAD7EGX5"/>
<evidence type="ECO:0000313" key="1">
    <source>
        <dbReference type="EMBL" id="KAJ7320757.1"/>
    </source>
</evidence>
<protein>
    <submittedName>
        <fullName evidence="1">Uncharacterized protein</fullName>
    </submittedName>
</protein>
<reference evidence="1" key="1">
    <citation type="submission" date="2023-03" db="EMBL/GenBank/DDBJ databases">
        <title>Massive genome expansion in bonnet fungi (Mycena s.s.) driven by repeated elements and novel gene families across ecological guilds.</title>
        <authorList>
            <consortium name="Lawrence Berkeley National Laboratory"/>
            <person name="Harder C.B."/>
            <person name="Miyauchi S."/>
            <person name="Viragh M."/>
            <person name="Kuo A."/>
            <person name="Thoen E."/>
            <person name="Andreopoulos B."/>
            <person name="Lu D."/>
            <person name="Skrede I."/>
            <person name="Drula E."/>
            <person name="Henrissat B."/>
            <person name="Morin E."/>
            <person name="Kohler A."/>
            <person name="Barry K."/>
            <person name="LaButti K."/>
            <person name="Morin E."/>
            <person name="Salamov A."/>
            <person name="Lipzen A."/>
            <person name="Mereny Z."/>
            <person name="Hegedus B."/>
            <person name="Baldrian P."/>
            <person name="Stursova M."/>
            <person name="Weitz H."/>
            <person name="Taylor A."/>
            <person name="Grigoriev I.V."/>
            <person name="Nagy L.G."/>
            <person name="Martin F."/>
            <person name="Kauserud H."/>
        </authorList>
    </citation>
    <scope>NUCLEOTIDE SEQUENCE</scope>
    <source>
        <strain evidence="1">CBHHK002</strain>
    </source>
</reference>
<comment type="caution">
    <text evidence="1">The sequence shown here is derived from an EMBL/GenBank/DDBJ whole genome shotgun (WGS) entry which is preliminary data.</text>
</comment>
<organism evidence="1 2">
    <name type="scientific">Mycena albidolilacea</name>
    <dbReference type="NCBI Taxonomy" id="1033008"/>
    <lineage>
        <taxon>Eukaryota</taxon>
        <taxon>Fungi</taxon>
        <taxon>Dikarya</taxon>
        <taxon>Basidiomycota</taxon>
        <taxon>Agaricomycotina</taxon>
        <taxon>Agaricomycetes</taxon>
        <taxon>Agaricomycetidae</taxon>
        <taxon>Agaricales</taxon>
        <taxon>Marasmiineae</taxon>
        <taxon>Mycenaceae</taxon>
        <taxon>Mycena</taxon>
    </lineage>
</organism>
<keyword evidence="2" id="KW-1185">Reference proteome</keyword>
<evidence type="ECO:0000313" key="2">
    <source>
        <dbReference type="Proteomes" id="UP001218218"/>
    </source>
</evidence>
<gene>
    <name evidence="1" type="ORF">DFH08DRAFT_890153</name>
</gene>
<sequence length="107" mass="11873">MGAPRLHDSAEDVEVFLRAICDSSYFMPAPAPNDRPVVLAILRLSHKYDVPYLYKRALDHLAADGWYTTSHDEESSNHLRSGVPDVFDLSPMCSLQVIQAATEVSAL</sequence>
<name>A0AAD7EGX5_9AGAR</name>
<accession>A0AAD7EGX5</accession>
<dbReference type="EMBL" id="JARIHO010000053">
    <property type="protein sequence ID" value="KAJ7320757.1"/>
    <property type="molecule type" value="Genomic_DNA"/>
</dbReference>